<gene>
    <name evidence="1" type="ORF">Nepgr_006648</name>
</gene>
<keyword evidence="2" id="KW-1185">Reference proteome</keyword>
<comment type="caution">
    <text evidence="1">The sequence shown here is derived from an EMBL/GenBank/DDBJ whole genome shotgun (WGS) entry which is preliminary data.</text>
</comment>
<name>A0AAD3S5J5_NEPGR</name>
<accession>A0AAD3S5J5</accession>
<evidence type="ECO:0000313" key="2">
    <source>
        <dbReference type="Proteomes" id="UP001279734"/>
    </source>
</evidence>
<organism evidence="1 2">
    <name type="scientific">Nepenthes gracilis</name>
    <name type="common">Slender pitcher plant</name>
    <dbReference type="NCBI Taxonomy" id="150966"/>
    <lineage>
        <taxon>Eukaryota</taxon>
        <taxon>Viridiplantae</taxon>
        <taxon>Streptophyta</taxon>
        <taxon>Embryophyta</taxon>
        <taxon>Tracheophyta</taxon>
        <taxon>Spermatophyta</taxon>
        <taxon>Magnoliopsida</taxon>
        <taxon>eudicotyledons</taxon>
        <taxon>Gunneridae</taxon>
        <taxon>Pentapetalae</taxon>
        <taxon>Caryophyllales</taxon>
        <taxon>Nepenthaceae</taxon>
        <taxon>Nepenthes</taxon>
    </lineage>
</organism>
<dbReference type="AlphaFoldDB" id="A0AAD3S5J5"/>
<sequence>MLQPHLWVSIWTSNYFCSSWLVPCGLHWEELFLIKVPNGRYGVLVELSWATACSILLHFSCISAERFTSCQGCDEQLTMIFPWFLWLEFAYAWDVCMTMARLVMSEMFLLSVAESSMQVPCFCCGSEWLCCVVVDQFCSGCFIAFGMMEWLICVGSPDVLGTFDVARLLELQNCCSKLLFGYSGQLIY</sequence>
<protein>
    <submittedName>
        <fullName evidence="1">Uncharacterized protein</fullName>
    </submittedName>
</protein>
<reference evidence="1" key="1">
    <citation type="submission" date="2023-05" db="EMBL/GenBank/DDBJ databases">
        <title>Nepenthes gracilis genome sequencing.</title>
        <authorList>
            <person name="Fukushima K."/>
        </authorList>
    </citation>
    <scope>NUCLEOTIDE SEQUENCE</scope>
    <source>
        <strain evidence="1">SING2019-196</strain>
    </source>
</reference>
<dbReference type="Proteomes" id="UP001279734">
    <property type="component" value="Unassembled WGS sequence"/>
</dbReference>
<evidence type="ECO:0000313" key="1">
    <source>
        <dbReference type="EMBL" id="GMH04808.1"/>
    </source>
</evidence>
<dbReference type="EMBL" id="BSYO01000005">
    <property type="protein sequence ID" value="GMH04808.1"/>
    <property type="molecule type" value="Genomic_DNA"/>
</dbReference>
<proteinExistence type="predicted"/>